<proteinExistence type="inferred from homology"/>
<keyword evidence="6 11" id="KW-0732">Signal</keyword>
<dbReference type="GO" id="GO:0005576">
    <property type="term" value="C:extracellular region"/>
    <property type="evidence" value="ECO:0007669"/>
    <property type="project" value="UniProtKB-SubCell"/>
</dbReference>
<dbReference type="InterPro" id="IPR018202">
    <property type="entry name" value="Ser_caboxypep_ser_AS"/>
</dbReference>
<evidence type="ECO:0000256" key="2">
    <source>
        <dbReference type="ARBA" id="ARBA00009431"/>
    </source>
</evidence>
<keyword evidence="5 11" id="KW-0645">Protease</keyword>
<protein>
    <recommendedName>
        <fullName evidence="11">Carboxypeptidase</fullName>
        <ecNumber evidence="11">3.4.16.-</ecNumber>
    </recommendedName>
</protein>
<dbReference type="Pfam" id="PF00450">
    <property type="entry name" value="Peptidase_S10"/>
    <property type="match status" value="1"/>
</dbReference>
<evidence type="ECO:0000256" key="8">
    <source>
        <dbReference type="ARBA" id="ARBA00023157"/>
    </source>
</evidence>
<keyword evidence="4 11" id="KW-0121">Carboxypeptidase</keyword>
<comment type="function">
    <text evidence="10">Probable carboxypeptidase.</text>
</comment>
<dbReference type="GO" id="GO:0005773">
    <property type="term" value="C:vacuole"/>
    <property type="evidence" value="ECO:0007669"/>
    <property type="project" value="TreeGrafter"/>
</dbReference>
<dbReference type="PROSITE" id="PS00131">
    <property type="entry name" value="CARBOXYPEPT_SER_SER"/>
    <property type="match status" value="1"/>
</dbReference>
<dbReference type="EMBL" id="JAYMYQ010000003">
    <property type="protein sequence ID" value="KAK7344936.1"/>
    <property type="molecule type" value="Genomic_DNA"/>
</dbReference>
<gene>
    <name evidence="12" type="ORF">VNO77_15199</name>
</gene>
<dbReference type="GO" id="GO:0006508">
    <property type="term" value="P:proteolysis"/>
    <property type="evidence" value="ECO:0007669"/>
    <property type="project" value="UniProtKB-KW"/>
</dbReference>
<dbReference type="FunFam" id="3.40.50.1820:FF:000453">
    <property type="entry name" value="Carboxypeptidase"/>
    <property type="match status" value="1"/>
</dbReference>
<dbReference type="AlphaFoldDB" id="A0AAN9M016"/>
<dbReference type="PANTHER" id="PTHR11802">
    <property type="entry name" value="SERINE PROTEASE FAMILY S10 SERINE CARBOXYPEPTIDASE"/>
    <property type="match status" value="1"/>
</dbReference>
<dbReference type="PRINTS" id="PR00724">
    <property type="entry name" value="CRBOXYPTASEC"/>
</dbReference>
<feature type="signal peptide" evidence="11">
    <location>
        <begin position="1"/>
        <end position="23"/>
    </location>
</feature>
<evidence type="ECO:0000256" key="6">
    <source>
        <dbReference type="ARBA" id="ARBA00022729"/>
    </source>
</evidence>
<reference evidence="12 13" key="1">
    <citation type="submission" date="2024-01" db="EMBL/GenBank/DDBJ databases">
        <title>The genomes of 5 underutilized Papilionoideae crops provide insights into root nodulation and disease resistanc.</title>
        <authorList>
            <person name="Jiang F."/>
        </authorList>
    </citation>
    <scope>NUCLEOTIDE SEQUENCE [LARGE SCALE GENOMIC DNA]</scope>
    <source>
        <strain evidence="12">LVBAO_FW01</strain>
        <tissue evidence="12">Leaves</tissue>
    </source>
</reference>
<evidence type="ECO:0000256" key="9">
    <source>
        <dbReference type="ARBA" id="ARBA00023180"/>
    </source>
</evidence>
<dbReference type="PANTHER" id="PTHR11802:SF399">
    <property type="entry name" value="CARBOXYPEPTIDASE"/>
    <property type="match status" value="1"/>
</dbReference>
<feature type="chain" id="PRO_5042667534" description="Carboxypeptidase" evidence="11">
    <location>
        <begin position="24"/>
        <end position="485"/>
    </location>
</feature>
<keyword evidence="8" id="KW-1015">Disulfide bond</keyword>
<keyword evidence="9" id="KW-0325">Glycoprotein</keyword>
<dbReference type="EC" id="3.4.16.-" evidence="11"/>
<evidence type="ECO:0000313" key="13">
    <source>
        <dbReference type="Proteomes" id="UP001367508"/>
    </source>
</evidence>
<keyword evidence="7 11" id="KW-0378">Hydrolase</keyword>
<sequence length="485" mass="55029">MLSETWICMVIIIFAISQPKISTVESSSEADKIQSLPGQPHVSFQQFGGYIQVHDKPHRALFYYFVEAETNPSSNPLILWLNGGPGCSSIGVGAFTEHGPFITNYGESITKNKYSWNREANILYLESPAGVGFSYSTDKSFYNTLNDDITAQDNLVFLQRWLDRFPQYKNNEFYIMGESYGGHYVPQLAELILKSKVNFNLKGIGLGNPLLEYETDYNSVDEFYWSHGMISDYVYQLRSSVCNNSKSSKQSLRGCFSPDCISVLIQISDEYSELDSIDPYYVIGDKCLSYNLSQPAFLTQHQRSSISQILRSLHMQKHQNNAYLYHQELDKCPEKNAEMYLNRKEVQKALHARLVGVNQYRLCSPVVFDKYRTEDEEIPTINILGSLIKSGIQVFVYSGDQDSVIPFIGTRRLVDKLAKKLGLKTTVPYSSWFVGKQVGGWTQVYGHQLTYATIRGASHSTPTTQPKRSFVLFNSFLQGKPLPKA</sequence>
<dbReference type="InterPro" id="IPR001563">
    <property type="entry name" value="Peptidase_S10"/>
</dbReference>
<dbReference type="SUPFAM" id="SSF53474">
    <property type="entry name" value="alpha/beta-Hydrolases"/>
    <property type="match status" value="1"/>
</dbReference>
<dbReference type="GO" id="GO:0004185">
    <property type="term" value="F:serine-type carboxypeptidase activity"/>
    <property type="evidence" value="ECO:0007669"/>
    <property type="project" value="UniProtKB-UniRule"/>
</dbReference>
<comment type="similarity">
    <text evidence="2 11">Belongs to the peptidase S10 family.</text>
</comment>
<evidence type="ECO:0000256" key="1">
    <source>
        <dbReference type="ARBA" id="ARBA00004613"/>
    </source>
</evidence>
<evidence type="ECO:0000313" key="12">
    <source>
        <dbReference type="EMBL" id="KAK7344936.1"/>
    </source>
</evidence>
<dbReference type="FunFam" id="3.40.50.11320:FF:000004">
    <property type="entry name" value="Carboxypeptidase"/>
    <property type="match status" value="1"/>
</dbReference>
<keyword evidence="13" id="KW-1185">Reference proteome</keyword>
<accession>A0AAN9M016</accession>
<name>A0AAN9M016_CANGL</name>
<comment type="caution">
    <text evidence="12">The sequence shown here is derived from an EMBL/GenBank/DDBJ whole genome shotgun (WGS) entry which is preliminary data.</text>
</comment>
<evidence type="ECO:0000256" key="7">
    <source>
        <dbReference type="ARBA" id="ARBA00022801"/>
    </source>
</evidence>
<dbReference type="Proteomes" id="UP001367508">
    <property type="component" value="Unassembled WGS sequence"/>
</dbReference>
<comment type="subcellular location">
    <subcellularLocation>
        <location evidence="1">Secreted</location>
    </subcellularLocation>
</comment>
<evidence type="ECO:0000256" key="10">
    <source>
        <dbReference type="ARBA" id="ARBA00037399"/>
    </source>
</evidence>
<keyword evidence="3" id="KW-0964">Secreted</keyword>
<evidence type="ECO:0000256" key="4">
    <source>
        <dbReference type="ARBA" id="ARBA00022645"/>
    </source>
</evidence>
<dbReference type="Gene3D" id="3.40.50.1820">
    <property type="entry name" value="alpha/beta hydrolase"/>
    <property type="match status" value="1"/>
</dbReference>
<organism evidence="12 13">
    <name type="scientific">Canavalia gladiata</name>
    <name type="common">Sword bean</name>
    <name type="synonym">Dolichos gladiatus</name>
    <dbReference type="NCBI Taxonomy" id="3824"/>
    <lineage>
        <taxon>Eukaryota</taxon>
        <taxon>Viridiplantae</taxon>
        <taxon>Streptophyta</taxon>
        <taxon>Embryophyta</taxon>
        <taxon>Tracheophyta</taxon>
        <taxon>Spermatophyta</taxon>
        <taxon>Magnoliopsida</taxon>
        <taxon>eudicotyledons</taxon>
        <taxon>Gunneridae</taxon>
        <taxon>Pentapetalae</taxon>
        <taxon>rosids</taxon>
        <taxon>fabids</taxon>
        <taxon>Fabales</taxon>
        <taxon>Fabaceae</taxon>
        <taxon>Papilionoideae</taxon>
        <taxon>50 kb inversion clade</taxon>
        <taxon>NPAAA clade</taxon>
        <taxon>indigoferoid/millettioid clade</taxon>
        <taxon>Phaseoleae</taxon>
        <taxon>Canavalia</taxon>
    </lineage>
</organism>
<evidence type="ECO:0000256" key="3">
    <source>
        <dbReference type="ARBA" id="ARBA00022525"/>
    </source>
</evidence>
<dbReference type="InterPro" id="IPR029058">
    <property type="entry name" value="AB_hydrolase_fold"/>
</dbReference>
<evidence type="ECO:0000256" key="5">
    <source>
        <dbReference type="ARBA" id="ARBA00022670"/>
    </source>
</evidence>
<evidence type="ECO:0000256" key="11">
    <source>
        <dbReference type="RuleBase" id="RU361156"/>
    </source>
</evidence>